<dbReference type="PANTHER" id="PTHR16465:SF0">
    <property type="entry name" value="ZINC FINGER MATRIN-TYPE PROTEIN 5"/>
    <property type="match status" value="1"/>
</dbReference>
<dbReference type="InterPro" id="IPR013085">
    <property type="entry name" value="U1-CZ_Znf_C2H2"/>
</dbReference>
<reference evidence="5" key="1">
    <citation type="submission" date="2010-12" db="EMBL/GenBank/DDBJ databases">
        <authorList>
            <person name="Abadjev M."/>
            <person name="Bhattacharya M."/>
            <person name="Mead J."/>
        </authorList>
    </citation>
    <scope>NUCLEOTIDE SEQUENCE</scope>
</reference>
<keyword evidence="1" id="KW-0479">Metal-binding</keyword>
<name>G0YYD2_WOLAU</name>
<dbReference type="Pfam" id="PF06220">
    <property type="entry name" value="zf-U1"/>
    <property type="match status" value="1"/>
</dbReference>
<protein>
    <submittedName>
        <fullName evidence="5">Putative zinc finger/matrin type 5</fullName>
    </submittedName>
</protein>
<organism evidence="5">
    <name type="scientific">Wolffia australiana</name>
    <name type="common">Water-meal</name>
    <name type="synonym">Wolffia arrhiza var. australiana</name>
    <dbReference type="NCBI Taxonomy" id="161112"/>
    <lineage>
        <taxon>Eukaryota</taxon>
        <taxon>Viridiplantae</taxon>
        <taxon>Streptophyta</taxon>
        <taxon>Embryophyta</taxon>
        <taxon>Tracheophyta</taxon>
        <taxon>Spermatophyta</taxon>
        <taxon>Magnoliopsida</taxon>
        <taxon>Liliopsida</taxon>
        <taxon>Araceae</taxon>
        <taxon>Lemnoideae</taxon>
        <taxon>Wolffia</taxon>
    </lineage>
</organism>
<dbReference type="InterPro" id="IPR036236">
    <property type="entry name" value="Znf_C2H2_sf"/>
</dbReference>
<evidence type="ECO:0000313" key="5">
    <source>
        <dbReference type="EMBL" id="AEJ88285.1"/>
    </source>
</evidence>
<keyword evidence="3" id="KW-0862">Zinc</keyword>
<evidence type="ECO:0000259" key="4">
    <source>
        <dbReference type="SMART" id="SM00451"/>
    </source>
</evidence>
<dbReference type="InterPro" id="IPR003604">
    <property type="entry name" value="Matrin/U1-like-C_Znf_C2H2"/>
</dbReference>
<dbReference type="AlphaFoldDB" id="G0YYD2"/>
<evidence type="ECO:0000256" key="1">
    <source>
        <dbReference type="ARBA" id="ARBA00022723"/>
    </source>
</evidence>
<keyword evidence="2" id="KW-0863">Zinc-finger</keyword>
<dbReference type="Gene3D" id="3.30.160.60">
    <property type="entry name" value="Classic Zinc Finger"/>
    <property type="match status" value="1"/>
</dbReference>
<proteinExistence type="evidence at transcript level"/>
<dbReference type="GO" id="GO:0005689">
    <property type="term" value="C:U12-type spliceosomal complex"/>
    <property type="evidence" value="ECO:0007669"/>
    <property type="project" value="TreeGrafter"/>
</dbReference>
<feature type="domain" description="U1-type" evidence="4">
    <location>
        <begin position="3"/>
        <end position="38"/>
    </location>
</feature>
<sequence>MPLGKYFCDYCDKQFQDTPMARKRHLEGAQHQRAKALWYASFHSPGLGLHSPGVCNNFVRTVKRNC</sequence>
<dbReference type="GO" id="GO:0003676">
    <property type="term" value="F:nucleic acid binding"/>
    <property type="evidence" value="ECO:0007669"/>
    <property type="project" value="InterPro"/>
</dbReference>
<accession>G0YYD2</accession>
<dbReference type="FunFam" id="3.30.160.60:FF:003319">
    <property type="entry name" value="U1 zinc finger family protein"/>
    <property type="match status" value="1"/>
</dbReference>
<evidence type="ECO:0000256" key="2">
    <source>
        <dbReference type="ARBA" id="ARBA00022771"/>
    </source>
</evidence>
<dbReference type="SUPFAM" id="SSF57667">
    <property type="entry name" value="beta-beta-alpha zinc fingers"/>
    <property type="match status" value="1"/>
</dbReference>
<evidence type="ECO:0000256" key="3">
    <source>
        <dbReference type="ARBA" id="ARBA00022833"/>
    </source>
</evidence>
<dbReference type="GO" id="GO:0008270">
    <property type="term" value="F:zinc ion binding"/>
    <property type="evidence" value="ECO:0007669"/>
    <property type="project" value="UniProtKB-KW"/>
</dbReference>
<dbReference type="PANTHER" id="PTHR16465">
    <property type="entry name" value="NUCLEASE-RELATED"/>
    <property type="match status" value="1"/>
</dbReference>
<dbReference type="SMART" id="SM00451">
    <property type="entry name" value="ZnF_U1"/>
    <property type="match status" value="1"/>
</dbReference>
<dbReference type="EMBL" id="HQ845377">
    <property type="protein sequence ID" value="AEJ88285.1"/>
    <property type="molecule type" value="mRNA"/>
</dbReference>